<evidence type="ECO:0000256" key="1">
    <source>
        <dbReference type="SAM" id="Phobius"/>
    </source>
</evidence>
<sequence length="38" mass="4207">MLGPFLCQPNSIMLIDGIVMCYVFVLSAETNARQQCIS</sequence>
<organism evidence="2 3">
    <name type="scientific">Vibrio scophthalmi</name>
    <dbReference type="NCBI Taxonomy" id="45658"/>
    <lineage>
        <taxon>Bacteria</taxon>
        <taxon>Pseudomonadati</taxon>
        <taxon>Pseudomonadota</taxon>
        <taxon>Gammaproteobacteria</taxon>
        <taxon>Vibrionales</taxon>
        <taxon>Vibrionaceae</taxon>
        <taxon>Vibrio</taxon>
    </lineage>
</organism>
<dbReference type="EMBL" id="CP016415">
    <property type="protein sequence ID" value="ANU39299.1"/>
    <property type="molecule type" value="Genomic_DNA"/>
</dbReference>
<evidence type="ECO:0000313" key="3">
    <source>
        <dbReference type="Proteomes" id="UP000092528"/>
    </source>
</evidence>
<keyword evidence="3" id="KW-1185">Reference proteome</keyword>
<accession>A0A1C7FJU5</accession>
<reference evidence="2 3" key="1">
    <citation type="submission" date="2016-07" db="EMBL/GenBank/DDBJ databases">
        <title>Genome sequencing of Vibrio scophthalmi strain VS-05, an isolated from Paralichthys olivaceus.</title>
        <authorList>
            <person name="Han H.-J."/>
        </authorList>
    </citation>
    <scope>NUCLEOTIDE SEQUENCE [LARGE SCALE GENOMIC DNA]</scope>
    <source>
        <strain evidence="2 3">VS-05</strain>
    </source>
</reference>
<keyword evidence="1" id="KW-0472">Membrane</keyword>
<proteinExistence type="predicted"/>
<keyword evidence="1" id="KW-0812">Transmembrane</keyword>
<gene>
    <name evidence="2" type="ORF">VSVS05_04263</name>
</gene>
<dbReference type="Proteomes" id="UP000092528">
    <property type="component" value="Chromosome 2"/>
</dbReference>
<name>A0A1C7FJU5_9VIBR</name>
<keyword evidence="1" id="KW-1133">Transmembrane helix</keyword>
<protein>
    <submittedName>
        <fullName evidence="2">Uncharacterized protein</fullName>
    </submittedName>
</protein>
<evidence type="ECO:0000313" key="2">
    <source>
        <dbReference type="EMBL" id="ANU39299.1"/>
    </source>
</evidence>
<feature type="transmembrane region" description="Helical" evidence="1">
    <location>
        <begin position="12"/>
        <end position="32"/>
    </location>
</feature>
<dbReference type="AlphaFoldDB" id="A0A1C7FJU5"/>
<dbReference type="STRING" id="45658.VSVS12_03478"/>